<protein>
    <submittedName>
        <fullName evidence="1">Uncharacterized protein</fullName>
    </submittedName>
</protein>
<dbReference type="EMBL" id="CP041166">
    <property type="protein sequence ID" value="QFR42455.1"/>
    <property type="molecule type" value="Genomic_DNA"/>
</dbReference>
<dbReference type="Proteomes" id="UP000326061">
    <property type="component" value="Chromosome"/>
</dbReference>
<dbReference type="AlphaFoldDB" id="A0AAJ4A2B1"/>
<proteinExistence type="predicted"/>
<accession>A0AAJ4A2B1</accession>
<evidence type="ECO:0000313" key="1">
    <source>
        <dbReference type="EMBL" id="QFR42455.1"/>
    </source>
</evidence>
<reference evidence="2" key="1">
    <citation type="submission" date="2019-06" db="EMBL/GenBank/DDBJ databases">
        <title>Sulfurimonas gotlandica sp. nov., a chemoautotrophic and psychrotolerant epsilonproteobacterium isolated from a pelagic redoxcline, and an emended description of the genus Sulfurimonas.</title>
        <authorList>
            <person name="Wang S."/>
            <person name="Jiang L."/>
            <person name="Shao Z."/>
        </authorList>
    </citation>
    <scope>NUCLEOTIDE SEQUENCE [LARGE SCALE GENOMIC DNA]</scope>
    <source>
        <strain evidence="2">1-1N</strain>
    </source>
</reference>
<dbReference type="RefSeq" id="WP_152298526.1">
    <property type="nucleotide sequence ID" value="NZ_CP041166.1"/>
</dbReference>
<evidence type="ECO:0000313" key="2">
    <source>
        <dbReference type="Proteomes" id="UP000326061"/>
    </source>
</evidence>
<keyword evidence="2" id="KW-1185">Reference proteome</keyword>
<sequence length="65" mass="7211">MSILPLFVKEQMKKRAKAVKYANNNISSSLDGFWLGGESIKISLSEQVNFISSLVKKTAGVEECF</sequence>
<dbReference type="InterPro" id="IPR012338">
    <property type="entry name" value="Beta-lactam/transpept-like"/>
</dbReference>
<gene>
    <name evidence="1" type="ORF">FJR47_00390</name>
</gene>
<dbReference type="KEGG" id="suln:FJR47_00390"/>
<dbReference type="Gene3D" id="3.40.710.10">
    <property type="entry name" value="DD-peptidase/beta-lactamase superfamily"/>
    <property type="match status" value="1"/>
</dbReference>
<organism evidence="1 2">
    <name type="scientific">Sulfurimonas xiamenensis</name>
    <dbReference type="NCBI Taxonomy" id="2590021"/>
    <lineage>
        <taxon>Bacteria</taxon>
        <taxon>Pseudomonadati</taxon>
        <taxon>Campylobacterota</taxon>
        <taxon>Epsilonproteobacteria</taxon>
        <taxon>Campylobacterales</taxon>
        <taxon>Sulfurimonadaceae</taxon>
        <taxon>Sulfurimonas</taxon>
    </lineage>
</organism>
<name>A0AAJ4A2B1_9BACT</name>